<dbReference type="Ensembl" id="ENSCINT00000021129.3">
    <property type="protein sequence ID" value="ENSCINP00000021129.3"/>
    <property type="gene ID" value="ENSCING00000010672.3"/>
</dbReference>
<accession>F6SD48</accession>
<evidence type="ECO:0008006" key="15">
    <source>
        <dbReference type="Google" id="ProtNLM"/>
    </source>
</evidence>
<feature type="transmembrane region" description="Helical" evidence="12">
    <location>
        <begin position="53"/>
        <end position="76"/>
    </location>
</feature>
<name>F6SD48_CIOIN</name>
<dbReference type="STRING" id="7719.ENSCINP00000021129"/>
<dbReference type="EMBL" id="EAAA01001240">
    <property type="status" value="NOT_ANNOTATED_CDS"/>
    <property type="molecule type" value="Genomic_DNA"/>
</dbReference>
<evidence type="ECO:0000256" key="12">
    <source>
        <dbReference type="SAM" id="Phobius"/>
    </source>
</evidence>
<evidence type="ECO:0000256" key="2">
    <source>
        <dbReference type="ARBA" id="ARBA00006434"/>
    </source>
</evidence>
<evidence type="ECO:0000256" key="7">
    <source>
        <dbReference type="ARBA" id="ARBA00023053"/>
    </source>
</evidence>
<keyword evidence="7" id="KW-0915">Sodium</keyword>
<evidence type="ECO:0000256" key="10">
    <source>
        <dbReference type="ARBA" id="ARBA00023201"/>
    </source>
</evidence>
<reference evidence="13" key="3">
    <citation type="submission" date="2025-08" db="UniProtKB">
        <authorList>
            <consortium name="Ensembl"/>
        </authorList>
    </citation>
    <scope>IDENTIFICATION</scope>
</reference>
<evidence type="ECO:0000256" key="3">
    <source>
        <dbReference type="ARBA" id="ARBA00022448"/>
    </source>
</evidence>
<reference evidence="14" key="1">
    <citation type="journal article" date="2002" name="Science">
        <title>The draft genome of Ciona intestinalis: insights into chordate and vertebrate origins.</title>
        <authorList>
            <person name="Dehal P."/>
            <person name="Satou Y."/>
            <person name="Campbell R.K."/>
            <person name="Chapman J."/>
            <person name="Degnan B."/>
            <person name="De Tomaso A."/>
            <person name="Davidson B."/>
            <person name="Di Gregorio A."/>
            <person name="Gelpke M."/>
            <person name="Goodstein D.M."/>
            <person name="Harafuji N."/>
            <person name="Hastings K.E."/>
            <person name="Ho I."/>
            <person name="Hotta K."/>
            <person name="Huang W."/>
            <person name="Kawashima T."/>
            <person name="Lemaire P."/>
            <person name="Martinez D."/>
            <person name="Meinertzhagen I.A."/>
            <person name="Necula S."/>
            <person name="Nonaka M."/>
            <person name="Putnam N."/>
            <person name="Rash S."/>
            <person name="Saiga H."/>
            <person name="Satake M."/>
            <person name="Terry A."/>
            <person name="Yamada L."/>
            <person name="Wang H.G."/>
            <person name="Awazu S."/>
            <person name="Azumi K."/>
            <person name="Boore J."/>
            <person name="Branno M."/>
            <person name="Chin-Bow S."/>
            <person name="DeSantis R."/>
            <person name="Doyle S."/>
            <person name="Francino P."/>
            <person name="Keys D.N."/>
            <person name="Haga S."/>
            <person name="Hayashi H."/>
            <person name="Hino K."/>
            <person name="Imai K.S."/>
            <person name="Inaba K."/>
            <person name="Kano S."/>
            <person name="Kobayashi K."/>
            <person name="Kobayashi M."/>
            <person name="Lee B.I."/>
            <person name="Makabe K.W."/>
            <person name="Manohar C."/>
            <person name="Matassi G."/>
            <person name="Medina M."/>
            <person name="Mochizuki Y."/>
            <person name="Mount S."/>
            <person name="Morishita T."/>
            <person name="Miura S."/>
            <person name="Nakayama A."/>
            <person name="Nishizaka S."/>
            <person name="Nomoto H."/>
            <person name="Ohta F."/>
            <person name="Oishi K."/>
            <person name="Rigoutsos I."/>
            <person name="Sano M."/>
            <person name="Sasaki A."/>
            <person name="Sasakura Y."/>
            <person name="Shoguchi E."/>
            <person name="Shin-i T."/>
            <person name="Spagnuolo A."/>
            <person name="Stainier D."/>
            <person name="Suzuki M.M."/>
            <person name="Tassy O."/>
            <person name="Takatori N."/>
            <person name="Tokuoka M."/>
            <person name="Yagi K."/>
            <person name="Yoshizaki F."/>
            <person name="Wada S."/>
            <person name="Zhang C."/>
            <person name="Hyatt P.D."/>
            <person name="Larimer F."/>
            <person name="Detter C."/>
            <person name="Doggett N."/>
            <person name="Glavina T."/>
            <person name="Hawkins T."/>
            <person name="Richardson P."/>
            <person name="Lucas S."/>
            <person name="Kohara Y."/>
            <person name="Levine M."/>
            <person name="Satoh N."/>
            <person name="Rokhsar D.S."/>
        </authorList>
    </citation>
    <scope>NUCLEOTIDE SEQUENCE [LARGE SCALE GENOMIC DNA]</scope>
</reference>
<dbReference type="EMBL" id="EAAA01001242">
    <property type="status" value="NOT_ANNOTATED_CDS"/>
    <property type="molecule type" value="Genomic_DNA"/>
</dbReference>
<sequence>MDETEPGFGVADYIVFFGMLIMATAIGAYYAFKDRNKKTVENYYFGNKRMSPIPVALSLSVTFISSITVLGYPAYAYLMGTVVFWFSAATLVQIFGACFYYIPLFHRLQLPSVYELLEIRFHRSVRLFASSLVIFNTVTHMAFTLYVTSLALTSVSPISLAVSILLTSGICTLYTTIGGMKAVIWTDTLQAFIMVSGSMAVFIKIAILLGGTDKIWEAVERGHRNTVWDFNPDPTLVHTFWTIMVGVGISWSTAGCCNQAFVQRYQTCESVRDARIASILSGIPMSLLLFIAALNGCAMYAYYEGCDPLTAGKIIKIDQTVPYLVLQIFAELPGMAGLFVSAAYSGMLSTVSSGINAVSGLVLADFLLPCFPRLREKTQLNISKLLGFVVGGIVTTLAFLTEAIGSTIIQLAVTAGGAFSGPLLGVYTMAIFFPWINALGAIFGMTIGFGFSMWVTIAGTMYQDPTKKRVLPLNADQCMVATTNDWLGNTTNLNSSYIQYATMSYPYTTMDFKPYLADSLYSISYLYLGALGLVATLVTGLLVSCITG</sequence>
<keyword evidence="9 12" id="KW-0472">Membrane</keyword>
<dbReference type="Proteomes" id="UP000008144">
    <property type="component" value="Chromosome 14"/>
</dbReference>
<dbReference type="OMA" id="FPWINAL"/>
<evidence type="ECO:0000256" key="11">
    <source>
        <dbReference type="RuleBase" id="RU362091"/>
    </source>
</evidence>
<dbReference type="AlphaFoldDB" id="F6SD48"/>
<feature type="transmembrane region" description="Helical" evidence="12">
    <location>
        <begin position="158"/>
        <end position="177"/>
    </location>
</feature>
<evidence type="ECO:0000256" key="4">
    <source>
        <dbReference type="ARBA" id="ARBA00022475"/>
    </source>
</evidence>
<dbReference type="InParanoid" id="F6SD48"/>
<dbReference type="InterPro" id="IPR051163">
    <property type="entry name" value="Sodium:Solute_Symporter_SSF"/>
</dbReference>
<feature type="transmembrane region" description="Helical" evidence="12">
    <location>
        <begin position="189"/>
        <end position="209"/>
    </location>
</feature>
<evidence type="ECO:0000256" key="1">
    <source>
        <dbReference type="ARBA" id="ARBA00004651"/>
    </source>
</evidence>
<dbReference type="CDD" id="cd11492">
    <property type="entry name" value="SLC5sbd_NIS-SMVT"/>
    <property type="match status" value="1"/>
</dbReference>
<reference evidence="13" key="4">
    <citation type="submission" date="2025-09" db="UniProtKB">
        <authorList>
            <consortium name="Ensembl"/>
        </authorList>
    </citation>
    <scope>IDENTIFICATION</scope>
</reference>
<evidence type="ECO:0000313" key="14">
    <source>
        <dbReference type="Proteomes" id="UP000008144"/>
    </source>
</evidence>
<keyword evidence="3" id="KW-0813">Transport</keyword>
<keyword evidence="8" id="KW-0406">Ion transport</keyword>
<feature type="transmembrane region" description="Helical" evidence="12">
    <location>
        <begin position="382"/>
        <end position="401"/>
    </location>
</feature>
<dbReference type="GO" id="GO:0006814">
    <property type="term" value="P:sodium ion transport"/>
    <property type="evidence" value="ECO:0000318"/>
    <property type="project" value="GO_Central"/>
</dbReference>
<keyword evidence="5 12" id="KW-0812">Transmembrane</keyword>
<evidence type="ECO:0000313" key="13">
    <source>
        <dbReference type="Ensembl" id="ENSCINP00000021129.3"/>
    </source>
</evidence>
<organism evidence="13 14">
    <name type="scientific">Ciona intestinalis</name>
    <name type="common">Transparent sea squirt</name>
    <name type="synonym">Ascidia intestinalis</name>
    <dbReference type="NCBI Taxonomy" id="7719"/>
    <lineage>
        <taxon>Eukaryota</taxon>
        <taxon>Metazoa</taxon>
        <taxon>Chordata</taxon>
        <taxon>Tunicata</taxon>
        <taxon>Ascidiacea</taxon>
        <taxon>Phlebobranchia</taxon>
        <taxon>Cionidae</taxon>
        <taxon>Ciona</taxon>
    </lineage>
</organism>
<keyword evidence="4" id="KW-1003">Cell membrane</keyword>
<dbReference type="GO" id="GO:0015293">
    <property type="term" value="F:symporter activity"/>
    <property type="evidence" value="ECO:0000318"/>
    <property type="project" value="GO_Central"/>
</dbReference>
<dbReference type="InterPro" id="IPR038377">
    <property type="entry name" value="Na/Glc_symporter_sf"/>
</dbReference>
<dbReference type="NCBIfam" id="TIGR00813">
    <property type="entry name" value="sss"/>
    <property type="match status" value="1"/>
</dbReference>
<dbReference type="InterPro" id="IPR001734">
    <property type="entry name" value="Na/solute_symporter"/>
</dbReference>
<dbReference type="GO" id="GO:0005886">
    <property type="term" value="C:plasma membrane"/>
    <property type="evidence" value="ECO:0007669"/>
    <property type="project" value="UniProtKB-SubCell"/>
</dbReference>
<dbReference type="Gene3D" id="1.20.1730.10">
    <property type="entry name" value="Sodium/glucose cotransporter"/>
    <property type="match status" value="1"/>
</dbReference>
<dbReference type="GeneTree" id="ENSGT00940000164120"/>
<dbReference type="HOGENOM" id="CLU_018808_11_1_1"/>
<feature type="transmembrane region" description="Helical" evidence="12">
    <location>
        <begin position="525"/>
        <end position="546"/>
    </location>
</feature>
<evidence type="ECO:0000256" key="9">
    <source>
        <dbReference type="ARBA" id="ARBA00023136"/>
    </source>
</evidence>
<feature type="transmembrane region" description="Helical" evidence="12">
    <location>
        <begin position="82"/>
        <end position="104"/>
    </location>
</feature>
<keyword evidence="14" id="KW-1185">Reference proteome</keyword>
<feature type="transmembrane region" description="Helical" evidence="12">
    <location>
        <begin position="125"/>
        <end position="146"/>
    </location>
</feature>
<feature type="transmembrane region" description="Helical" evidence="12">
    <location>
        <begin position="13"/>
        <end position="32"/>
    </location>
</feature>
<evidence type="ECO:0000256" key="8">
    <source>
        <dbReference type="ARBA" id="ARBA00023065"/>
    </source>
</evidence>
<feature type="transmembrane region" description="Helical" evidence="12">
    <location>
        <begin position="407"/>
        <end position="427"/>
    </location>
</feature>
<proteinExistence type="inferred from homology"/>
<feature type="transmembrane region" description="Helical" evidence="12">
    <location>
        <begin position="350"/>
        <end position="370"/>
    </location>
</feature>
<protein>
    <recommendedName>
        <fullName evidence="15">Sodium-coupled monocarboxylate transporter 1</fullName>
    </recommendedName>
</protein>
<dbReference type="EMBL" id="EAAA01001241">
    <property type="status" value="NOT_ANNOTATED_CDS"/>
    <property type="molecule type" value="Genomic_DNA"/>
</dbReference>
<dbReference type="PROSITE" id="PS50283">
    <property type="entry name" value="NA_SOLUT_SYMP_3"/>
    <property type="match status" value="1"/>
</dbReference>
<keyword evidence="6 12" id="KW-1133">Transmembrane helix</keyword>
<keyword evidence="10" id="KW-0739">Sodium transport</keyword>
<feature type="transmembrane region" description="Helical" evidence="12">
    <location>
        <begin position="279"/>
        <end position="303"/>
    </location>
</feature>
<evidence type="ECO:0000256" key="6">
    <source>
        <dbReference type="ARBA" id="ARBA00022989"/>
    </source>
</evidence>
<comment type="similarity">
    <text evidence="2 11">Belongs to the sodium:solute symporter (SSF) (TC 2.A.21) family.</text>
</comment>
<dbReference type="PANTHER" id="PTHR42985:SF45">
    <property type="entry name" value="SODIUM_IODIDE COTRANSPORTER-LIKE"/>
    <property type="match status" value="1"/>
</dbReference>
<feature type="transmembrane region" description="Helical" evidence="12">
    <location>
        <begin position="439"/>
        <end position="462"/>
    </location>
</feature>
<dbReference type="PANTHER" id="PTHR42985">
    <property type="entry name" value="SODIUM-COUPLED MONOCARBOXYLATE TRANSPORTER"/>
    <property type="match status" value="1"/>
</dbReference>
<dbReference type="Pfam" id="PF00474">
    <property type="entry name" value="SSF"/>
    <property type="match status" value="1"/>
</dbReference>
<comment type="subcellular location">
    <subcellularLocation>
        <location evidence="1">Cell membrane</location>
        <topology evidence="1">Multi-pass membrane protein</topology>
    </subcellularLocation>
</comment>
<evidence type="ECO:0000256" key="5">
    <source>
        <dbReference type="ARBA" id="ARBA00022692"/>
    </source>
</evidence>
<reference evidence="13" key="2">
    <citation type="journal article" date="2008" name="Genome Biol.">
        <title>Improved genome assembly and evidence-based global gene model set for the chordate Ciona intestinalis: new insight into intron and operon populations.</title>
        <authorList>
            <person name="Satou Y."/>
            <person name="Mineta K."/>
            <person name="Ogasawara M."/>
            <person name="Sasakura Y."/>
            <person name="Shoguchi E."/>
            <person name="Ueno K."/>
            <person name="Yamada L."/>
            <person name="Matsumoto J."/>
            <person name="Wasserscheid J."/>
            <person name="Dewar K."/>
            <person name="Wiley G.B."/>
            <person name="Macmil S.L."/>
            <person name="Roe B.A."/>
            <person name="Zeller R.W."/>
            <person name="Hastings K.E."/>
            <person name="Lemaire P."/>
            <person name="Lindquist E."/>
            <person name="Endo T."/>
            <person name="Hotta K."/>
            <person name="Inaba K."/>
        </authorList>
    </citation>
    <scope>NUCLEOTIDE SEQUENCE [LARGE SCALE GENOMIC DNA]</scope>
    <source>
        <strain evidence="13">wild type</strain>
    </source>
</reference>